<reference evidence="2" key="2">
    <citation type="submission" date="2021-04" db="EMBL/GenBank/DDBJ databases">
        <authorList>
            <person name="Gilroy R."/>
        </authorList>
    </citation>
    <scope>NUCLEOTIDE SEQUENCE</scope>
    <source>
        <strain evidence="2">811</strain>
    </source>
</reference>
<sequence length="595" mass="66621">MTTKRKIGIAVLTMAAAGMLFGMVACSEAEKLNRPQALHIENEILYWDEVENAEGYLVEVNGEEYEAEENEFSFIKIAVDPQEYTFRVQAYGPLYGEYGNSAWSEEVSYTPQIATGWSVRQTADGSGTEVYVEDPAQVQGKVVIPATYGGVPVTNIAENAFKDCAGLTSVVMSDNIRYIGKLAFYKCPSLKSVYCSDMAELAENIFSECESLEQVHLPETLKKMPVRTFYMCYSLQEITLPEGLEEMSNSSFLHCTALRELNVPASVTSIRAPVILGCSGLEKLTVEEGNPVYRSEGNCILTIDGEEVIAGCEASEIPQGTKRIGEKAFYSTTLTQLYLPEGIEEIGEEAFLYSALTSVEFPKTLKRVGSRAYYYSEDLKEIDLPYGLEIIEDGAFQKTDLVCVTIPYSVREIQSKAFYEILNLLVTLPGSVGKIGSKAFCRATIYTSADKTVPEGWYQADPQLQSLNIDWDWRYVCNVVYGCIFGNEDGFPYVQRTNVMERVFLDSGIMAGVTNLEFDALSEYGQEIIVPYREGYTFKGWATEENGEIVIGYELFTYKNMYGEVLLEYYSTFPLSTLIALEDGLMYYPIWEKNN</sequence>
<dbReference type="EMBL" id="DXFX01000072">
    <property type="protein sequence ID" value="HIX07947.1"/>
    <property type="molecule type" value="Genomic_DNA"/>
</dbReference>
<dbReference type="InterPro" id="IPR026906">
    <property type="entry name" value="LRR_5"/>
</dbReference>
<protein>
    <submittedName>
        <fullName evidence="2">Leucine-rich repeat protein</fullName>
    </submittedName>
</protein>
<feature type="chain" id="PRO_5039677166" evidence="1">
    <location>
        <begin position="23"/>
        <end position="595"/>
    </location>
</feature>
<gene>
    <name evidence="2" type="ORF">H9741_05720</name>
</gene>
<dbReference type="Gene3D" id="3.40.50.12480">
    <property type="match status" value="1"/>
</dbReference>
<feature type="signal peptide" evidence="1">
    <location>
        <begin position="1"/>
        <end position="22"/>
    </location>
</feature>
<dbReference type="Gene3D" id="3.80.10.10">
    <property type="entry name" value="Ribonuclease Inhibitor"/>
    <property type="match status" value="1"/>
</dbReference>
<name>A0A9D2AGI6_9FIRM</name>
<dbReference type="Pfam" id="PF13306">
    <property type="entry name" value="LRR_5"/>
    <property type="match status" value="2"/>
</dbReference>
<evidence type="ECO:0000313" key="2">
    <source>
        <dbReference type="EMBL" id="HIX07947.1"/>
    </source>
</evidence>
<dbReference type="SUPFAM" id="SSF52058">
    <property type="entry name" value="L domain-like"/>
    <property type="match status" value="1"/>
</dbReference>
<keyword evidence="1" id="KW-0732">Signal</keyword>
<comment type="caution">
    <text evidence="2">The sequence shown here is derived from an EMBL/GenBank/DDBJ whole genome shotgun (WGS) entry which is preliminary data.</text>
</comment>
<dbReference type="PANTHER" id="PTHR45661:SF3">
    <property type="entry name" value="IG-LIKE DOMAIN-CONTAINING PROTEIN"/>
    <property type="match status" value="1"/>
</dbReference>
<dbReference type="Proteomes" id="UP000824204">
    <property type="component" value="Unassembled WGS sequence"/>
</dbReference>
<accession>A0A9D2AGI6</accession>
<dbReference type="InterPro" id="IPR032675">
    <property type="entry name" value="LRR_dom_sf"/>
</dbReference>
<reference evidence="2" key="1">
    <citation type="journal article" date="2021" name="PeerJ">
        <title>Extensive microbial diversity within the chicken gut microbiome revealed by metagenomics and culture.</title>
        <authorList>
            <person name="Gilroy R."/>
            <person name="Ravi A."/>
            <person name="Getino M."/>
            <person name="Pursley I."/>
            <person name="Horton D.L."/>
            <person name="Alikhan N.F."/>
            <person name="Baker D."/>
            <person name="Gharbi K."/>
            <person name="Hall N."/>
            <person name="Watson M."/>
            <person name="Adriaenssens E.M."/>
            <person name="Foster-Nyarko E."/>
            <person name="Jarju S."/>
            <person name="Secka A."/>
            <person name="Antonio M."/>
            <person name="Oren A."/>
            <person name="Chaudhuri R.R."/>
            <person name="La Ragione R."/>
            <person name="Hildebrand F."/>
            <person name="Pallen M.J."/>
        </authorList>
    </citation>
    <scope>NUCLEOTIDE SEQUENCE</scope>
    <source>
        <strain evidence="2">811</strain>
    </source>
</reference>
<dbReference type="AlphaFoldDB" id="A0A9D2AGI6"/>
<dbReference type="PANTHER" id="PTHR45661">
    <property type="entry name" value="SURFACE ANTIGEN"/>
    <property type="match status" value="1"/>
</dbReference>
<evidence type="ECO:0000313" key="3">
    <source>
        <dbReference type="Proteomes" id="UP000824204"/>
    </source>
</evidence>
<organism evidence="2 3">
    <name type="scientific">Candidatus Borkfalkia faecipullorum</name>
    <dbReference type="NCBI Taxonomy" id="2838510"/>
    <lineage>
        <taxon>Bacteria</taxon>
        <taxon>Bacillati</taxon>
        <taxon>Bacillota</taxon>
        <taxon>Clostridia</taxon>
        <taxon>Christensenellales</taxon>
        <taxon>Christensenellaceae</taxon>
        <taxon>Candidatus Borkfalkia</taxon>
    </lineage>
</organism>
<proteinExistence type="predicted"/>
<dbReference type="PROSITE" id="PS51257">
    <property type="entry name" value="PROKAR_LIPOPROTEIN"/>
    <property type="match status" value="1"/>
</dbReference>
<dbReference type="InterPro" id="IPR053139">
    <property type="entry name" value="Surface_bspA-like"/>
</dbReference>
<evidence type="ECO:0000256" key="1">
    <source>
        <dbReference type="SAM" id="SignalP"/>
    </source>
</evidence>